<name>A0A814TLU4_9BILA</name>
<evidence type="ECO:0000313" key="1">
    <source>
        <dbReference type="EMBL" id="CAF1163091.1"/>
    </source>
</evidence>
<dbReference type="AlphaFoldDB" id="A0A814TLU4"/>
<feature type="non-terminal residue" evidence="1">
    <location>
        <position position="1"/>
    </location>
</feature>
<dbReference type="Gene3D" id="3.80.10.10">
    <property type="entry name" value="Ribonuclease Inhibitor"/>
    <property type="match status" value="1"/>
</dbReference>
<proteinExistence type="predicted"/>
<dbReference type="EMBL" id="CAJNOT010001202">
    <property type="protein sequence ID" value="CAF1163091.1"/>
    <property type="molecule type" value="Genomic_DNA"/>
</dbReference>
<gene>
    <name evidence="1" type="ORF">ZHD862_LOCUS20795</name>
</gene>
<reference evidence="1" key="1">
    <citation type="submission" date="2021-02" db="EMBL/GenBank/DDBJ databases">
        <authorList>
            <person name="Nowell W R."/>
        </authorList>
    </citation>
    <scope>NUCLEOTIDE SEQUENCE</scope>
</reference>
<sequence>MYTLSSLTLARNQFVDNGMKYLADALRINTTFTYLDLSEIEIEDKGMEYLAEDLCDNK</sequence>
<dbReference type="Pfam" id="PF13516">
    <property type="entry name" value="LRR_6"/>
    <property type="match status" value="2"/>
</dbReference>
<dbReference type="InterPro" id="IPR001611">
    <property type="entry name" value="Leu-rich_rpt"/>
</dbReference>
<evidence type="ECO:0000313" key="2">
    <source>
        <dbReference type="Proteomes" id="UP000663864"/>
    </source>
</evidence>
<dbReference type="Proteomes" id="UP000663864">
    <property type="component" value="Unassembled WGS sequence"/>
</dbReference>
<dbReference type="InterPro" id="IPR032675">
    <property type="entry name" value="LRR_dom_sf"/>
</dbReference>
<organism evidence="1 2">
    <name type="scientific">Rotaria sordida</name>
    <dbReference type="NCBI Taxonomy" id="392033"/>
    <lineage>
        <taxon>Eukaryota</taxon>
        <taxon>Metazoa</taxon>
        <taxon>Spiralia</taxon>
        <taxon>Gnathifera</taxon>
        <taxon>Rotifera</taxon>
        <taxon>Eurotatoria</taxon>
        <taxon>Bdelloidea</taxon>
        <taxon>Philodinida</taxon>
        <taxon>Philodinidae</taxon>
        <taxon>Rotaria</taxon>
    </lineage>
</organism>
<comment type="caution">
    <text evidence="1">The sequence shown here is derived from an EMBL/GenBank/DDBJ whole genome shotgun (WGS) entry which is preliminary data.</text>
</comment>
<dbReference type="SUPFAM" id="SSF52047">
    <property type="entry name" value="RNI-like"/>
    <property type="match status" value="1"/>
</dbReference>
<protein>
    <submittedName>
        <fullName evidence="1">Uncharacterized protein</fullName>
    </submittedName>
</protein>
<accession>A0A814TLU4</accession>